<feature type="compositionally biased region" description="Low complexity" evidence="1">
    <location>
        <begin position="34"/>
        <end position="58"/>
    </location>
</feature>
<feature type="compositionally biased region" description="Basic and acidic residues" evidence="1">
    <location>
        <begin position="237"/>
        <end position="248"/>
    </location>
</feature>
<evidence type="ECO:0000313" key="3">
    <source>
        <dbReference type="Proteomes" id="UP000759537"/>
    </source>
</evidence>
<feature type="compositionally biased region" description="Polar residues" evidence="1">
    <location>
        <begin position="213"/>
        <end position="231"/>
    </location>
</feature>
<dbReference type="Proteomes" id="UP000759537">
    <property type="component" value="Unassembled WGS sequence"/>
</dbReference>
<evidence type="ECO:0000313" key="2">
    <source>
        <dbReference type="EMBL" id="KAF8467996.1"/>
    </source>
</evidence>
<feature type="compositionally biased region" description="Basic and acidic residues" evidence="1">
    <location>
        <begin position="134"/>
        <end position="155"/>
    </location>
</feature>
<comment type="caution">
    <text evidence="2">The sequence shown here is derived from an EMBL/GenBank/DDBJ whole genome shotgun (WGS) entry which is preliminary data.</text>
</comment>
<dbReference type="OrthoDB" id="3256427at2759"/>
<feature type="region of interest" description="Disordered" evidence="1">
    <location>
        <begin position="1"/>
        <end position="61"/>
    </location>
</feature>
<name>A0A9P5JWX1_9AGAM</name>
<reference evidence="2" key="2">
    <citation type="journal article" date="2020" name="Nat. Commun.">
        <title>Large-scale genome sequencing of mycorrhizal fungi provides insights into the early evolution of symbiotic traits.</title>
        <authorList>
            <person name="Miyauchi S."/>
            <person name="Kiss E."/>
            <person name="Kuo A."/>
            <person name="Drula E."/>
            <person name="Kohler A."/>
            <person name="Sanchez-Garcia M."/>
            <person name="Morin E."/>
            <person name="Andreopoulos B."/>
            <person name="Barry K.W."/>
            <person name="Bonito G."/>
            <person name="Buee M."/>
            <person name="Carver A."/>
            <person name="Chen C."/>
            <person name="Cichocki N."/>
            <person name="Clum A."/>
            <person name="Culley D."/>
            <person name="Crous P.W."/>
            <person name="Fauchery L."/>
            <person name="Girlanda M."/>
            <person name="Hayes R.D."/>
            <person name="Keri Z."/>
            <person name="LaButti K."/>
            <person name="Lipzen A."/>
            <person name="Lombard V."/>
            <person name="Magnuson J."/>
            <person name="Maillard F."/>
            <person name="Murat C."/>
            <person name="Nolan M."/>
            <person name="Ohm R.A."/>
            <person name="Pangilinan J."/>
            <person name="Pereira M.F."/>
            <person name="Perotto S."/>
            <person name="Peter M."/>
            <person name="Pfister S."/>
            <person name="Riley R."/>
            <person name="Sitrit Y."/>
            <person name="Stielow J.B."/>
            <person name="Szollosi G."/>
            <person name="Zifcakova L."/>
            <person name="Stursova M."/>
            <person name="Spatafora J.W."/>
            <person name="Tedersoo L."/>
            <person name="Vaario L.M."/>
            <person name="Yamada A."/>
            <person name="Yan M."/>
            <person name="Wang P."/>
            <person name="Xu J."/>
            <person name="Bruns T."/>
            <person name="Baldrian P."/>
            <person name="Vilgalys R."/>
            <person name="Dunand C."/>
            <person name="Henrissat B."/>
            <person name="Grigoriev I.V."/>
            <person name="Hibbett D."/>
            <person name="Nagy L.G."/>
            <person name="Martin F.M."/>
        </authorList>
    </citation>
    <scope>NUCLEOTIDE SEQUENCE</scope>
    <source>
        <strain evidence="2">Prilba</strain>
    </source>
</reference>
<organism evidence="2 3">
    <name type="scientific">Russula ochroleuca</name>
    <dbReference type="NCBI Taxonomy" id="152965"/>
    <lineage>
        <taxon>Eukaryota</taxon>
        <taxon>Fungi</taxon>
        <taxon>Dikarya</taxon>
        <taxon>Basidiomycota</taxon>
        <taxon>Agaricomycotina</taxon>
        <taxon>Agaricomycetes</taxon>
        <taxon>Russulales</taxon>
        <taxon>Russulaceae</taxon>
        <taxon>Russula</taxon>
    </lineage>
</organism>
<keyword evidence="3" id="KW-1185">Reference proteome</keyword>
<sequence>MDQHQHRDRLSSQSERELGNPICLPVSDPHKAHSSPSTCSACAPPSPSTSAYPSTSAPSHRHLLPAITSTPQTNEANTLFPPHYITSSFSTPRRTSSVIPSPFVVPSPVLPTLLTMSPQVLAPPLPSLNPPLHDQPRPSSRSERLLRETLRRDRAASLSPRSRMPRPDFASGRIASTSTSSEMFHCACADGDDEVDQANGTSHVSLLFANLPQPQQKPSRPLQRSSKSSADVHSMGRRRESDLREKEPIPPLFHINPPHRNAVPQAPFEGYLYGAADTQMRDRHPDRESVWSSTEVSARYSIAISHL</sequence>
<dbReference type="AlphaFoldDB" id="A0A9P5JWX1"/>
<proteinExistence type="predicted"/>
<feature type="region of interest" description="Disordered" evidence="1">
    <location>
        <begin position="213"/>
        <end position="260"/>
    </location>
</feature>
<feature type="compositionally biased region" description="Basic and acidic residues" evidence="1">
    <location>
        <begin position="1"/>
        <end position="18"/>
    </location>
</feature>
<accession>A0A9P5JWX1</accession>
<gene>
    <name evidence="2" type="ORF">DFH94DRAFT_290473</name>
</gene>
<reference evidence="2" key="1">
    <citation type="submission" date="2019-10" db="EMBL/GenBank/DDBJ databases">
        <authorList>
            <consortium name="DOE Joint Genome Institute"/>
            <person name="Kuo A."/>
            <person name="Miyauchi S."/>
            <person name="Kiss E."/>
            <person name="Drula E."/>
            <person name="Kohler A."/>
            <person name="Sanchez-Garcia M."/>
            <person name="Andreopoulos B."/>
            <person name="Barry K.W."/>
            <person name="Bonito G."/>
            <person name="Buee M."/>
            <person name="Carver A."/>
            <person name="Chen C."/>
            <person name="Cichocki N."/>
            <person name="Clum A."/>
            <person name="Culley D."/>
            <person name="Crous P.W."/>
            <person name="Fauchery L."/>
            <person name="Girlanda M."/>
            <person name="Hayes R."/>
            <person name="Keri Z."/>
            <person name="LaButti K."/>
            <person name="Lipzen A."/>
            <person name="Lombard V."/>
            <person name="Magnuson J."/>
            <person name="Maillard F."/>
            <person name="Morin E."/>
            <person name="Murat C."/>
            <person name="Nolan M."/>
            <person name="Ohm R."/>
            <person name="Pangilinan J."/>
            <person name="Pereira M."/>
            <person name="Perotto S."/>
            <person name="Peter M."/>
            <person name="Riley R."/>
            <person name="Sitrit Y."/>
            <person name="Stielow B."/>
            <person name="Szollosi G."/>
            <person name="Zifcakova L."/>
            <person name="Stursova M."/>
            <person name="Spatafora J.W."/>
            <person name="Tedersoo L."/>
            <person name="Vaario L.-M."/>
            <person name="Yamada A."/>
            <person name="Yan M."/>
            <person name="Wang P."/>
            <person name="Xu J."/>
            <person name="Bruns T."/>
            <person name="Baldrian P."/>
            <person name="Vilgalys R."/>
            <person name="Henrissat B."/>
            <person name="Grigoriev I.V."/>
            <person name="Hibbett D."/>
            <person name="Nagy L.G."/>
            <person name="Martin F.M."/>
        </authorList>
    </citation>
    <scope>NUCLEOTIDE SEQUENCE</scope>
    <source>
        <strain evidence="2">Prilba</strain>
    </source>
</reference>
<evidence type="ECO:0000256" key="1">
    <source>
        <dbReference type="SAM" id="MobiDB-lite"/>
    </source>
</evidence>
<protein>
    <submittedName>
        <fullName evidence="2">Uncharacterized protein</fullName>
    </submittedName>
</protein>
<feature type="region of interest" description="Disordered" evidence="1">
    <location>
        <begin position="125"/>
        <end position="176"/>
    </location>
</feature>
<dbReference type="EMBL" id="WHVB01000034">
    <property type="protein sequence ID" value="KAF8467996.1"/>
    <property type="molecule type" value="Genomic_DNA"/>
</dbReference>